<keyword evidence="1" id="KW-0472">Membrane</keyword>
<evidence type="ECO:0000313" key="3">
    <source>
        <dbReference type="Proteomes" id="UP000724148"/>
    </source>
</evidence>
<sequence>MLFLRIVQGGCVLLAVYLVCLAVFRSGLIAALGVLAGCVIWAFVDRRLAEDEPRDPPFGGNSI</sequence>
<dbReference type="EMBL" id="JACOZA010000039">
    <property type="protein sequence ID" value="MBI2096826.1"/>
    <property type="molecule type" value="Genomic_DNA"/>
</dbReference>
<protein>
    <submittedName>
        <fullName evidence="2">Uncharacterized protein</fullName>
    </submittedName>
</protein>
<gene>
    <name evidence="2" type="ORF">HYT40_01570</name>
</gene>
<name>A0A931SCH6_9BACT</name>
<dbReference type="AlphaFoldDB" id="A0A931SCH6"/>
<comment type="caution">
    <text evidence="2">The sequence shown here is derived from an EMBL/GenBank/DDBJ whole genome shotgun (WGS) entry which is preliminary data.</text>
</comment>
<proteinExistence type="predicted"/>
<keyword evidence="1" id="KW-1133">Transmembrane helix</keyword>
<organism evidence="2 3">
    <name type="scientific">Candidatus Sungiibacteriota bacterium</name>
    <dbReference type="NCBI Taxonomy" id="2750080"/>
    <lineage>
        <taxon>Bacteria</taxon>
        <taxon>Candidatus Sungiibacteriota</taxon>
    </lineage>
</organism>
<accession>A0A931SCH6</accession>
<evidence type="ECO:0000256" key="1">
    <source>
        <dbReference type="SAM" id="Phobius"/>
    </source>
</evidence>
<dbReference type="Proteomes" id="UP000724148">
    <property type="component" value="Unassembled WGS sequence"/>
</dbReference>
<evidence type="ECO:0000313" key="2">
    <source>
        <dbReference type="EMBL" id="MBI2096826.1"/>
    </source>
</evidence>
<keyword evidence="1" id="KW-0812">Transmembrane</keyword>
<reference evidence="2" key="1">
    <citation type="submission" date="2020-07" db="EMBL/GenBank/DDBJ databases">
        <title>Huge and variable diversity of episymbiotic CPR bacteria and DPANN archaea in groundwater ecosystems.</title>
        <authorList>
            <person name="He C.Y."/>
            <person name="Keren R."/>
            <person name="Whittaker M."/>
            <person name="Farag I.F."/>
            <person name="Doudna J."/>
            <person name="Cate J.H.D."/>
            <person name="Banfield J.F."/>
        </authorList>
    </citation>
    <scope>NUCLEOTIDE SEQUENCE</scope>
    <source>
        <strain evidence="2">NC_groundwater_193_Ag_S-0.1um_51_7</strain>
    </source>
</reference>
<feature type="transmembrane region" description="Helical" evidence="1">
    <location>
        <begin position="12"/>
        <end position="44"/>
    </location>
</feature>